<gene>
    <name evidence="1" type="ORF">MM415B08288_0008</name>
</gene>
<organism evidence="1">
    <name type="scientific">viral metagenome</name>
    <dbReference type="NCBI Taxonomy" id="1070528"/>
    <lineage>
        <taxon>unclassified sequences</taxon>
        <taxon>metagenomes</taxon>
        <taxon>organismal metagenomes</taxon>
    </lineage>
</organism>
<name>A0A6M3LNA5_9ZZZZ</name>
<accession>A0A6M3LNA5</accession>
<dbReference type="AlphaFoldDB" id="A0A6M3LNA5"/>
<evidence type="ECO:0000313" key="1">
    <source>
        <dbReference type="EMBL" id="QJA96510.1"/>
    </source>
</evidence>
<sequence length="65" mass="7025">MNLIPPDGKAGKMLVTPDCPKCGGSTEPHWHTICWNPGEPGPVGTLRAECQRCGYGWDIDGKDET</sequence>
<dbReference type="EMBL" id="MT143407">
    <property type="protein sequence ID" value="QJA96510.1"/>
    <property type="molecule type" value="Genomic_DNA"/>
</dbReference>
<protein>
    <submittedName>
        <fullName evidence="1">Uncharacterized protein</fullName>
    </submittedName>
</protein>
<proteinExistence type="predicted"/>
<reference evidence="1" key="1">
    <citation type="submission" date="2020-03" db="EMBL/GenBank/DDBJ databases">
        <title>The deep terrestrial virosphere.</title>
        <authorList>
            <person name="Holmfeldt K."/>
            <person name="Nilsson E."/>
            <person name="Simone D."/>
            <person name="Lopez-Fernandez M."/>
            <person name="Wu X."/>
            <person name="de Brujin I."/>
            <person name="Lundin D."/>
            <person name="Andersson A."/>
            <person name="Bertilsson S."/>
            <person name="Dopson M."/>
        </authorList>
    </citation>
    <scope>NUCLEOTIDE SEQUENCE</scope>
    <source>
        <strain evidence="1">MM415B08288</strain>
    </source>
</reference>